<dbReference type="Pfam" id="PF05916">
    <property type="entry name" value="Sld5"/>
    <property type="match status" value="1"/>
</dbReference>
<dbReference type="GO" id="GO:0000811">
    <property type="term" value="C:GINS complex"/>
    <property type="evidence" value="ECO:0007669"/>
    <property type="project" value="UniProtKB-UniRule"/>
</dbReference>
<keyword evidence="6 7" id="KW-0539">Nucleus</keyword>
<evidence type="ECO:0000256" key="2">
    <source>
        <dbReference type="ARBA" id="ARBA00006677"/>
    </source>
</evidence>
<dbReference type="InterPro" id="IPR021151">
    <property type="entry name" value="GINS_A"/>
</dbReference>
<dbReference type="PANTHER" id="PTHR12914:SF2">
    <property type="entry name" value="DNA REPLICATION COMPLEX GINS PROTEIN PSF1"/>
    <property type="match status" value="1"/>
</dbReference>
<evidence type="ECO:0000256" key="4">
    <source>
        <dbReference type="ARBA" id="ARBA00015143"/>
    </source>
</evidence>
<dbReference type="InterPro" id="IPR056783">
    <property type="entry name" value="PSF1_C"/>
</dbReference>
<keyword evidence="5 7" id="KW-0235">DNA replication</keyword>
<dbReference type="CDD" id="cd21696">
    <property type="entry name" value="GINS_B_Psf1"/>
    <property type="match status" value="1"/>
</dbReference>
<comment type="function">
    <text evidence="7">Required for correct functioning of the GINS complex, a complex that plays an essential role in the initiation of DNA replication, and progression of DNA replication forks. GINS complex seems to bind preferentially to single-stranded DNA.</text>
</comment>
<feature type="domain" description="DNA replication complex GINS protein PSF1 C-terminal" evidence="10">
    <location>
        <begin position="144"/>
        <end position="191"/>
    </location>
</feature>
<dbReference type="Gene3D" id="1.20.58.1030">
    <property type="match status" value="1"/>
</dbReference>
<proteinExistence type="inferred from homology"/>
<dbReference type="CDD" id="cd11710">
    <property type="entry name" value="GINS_A_psf1"/>
    <property type="match status" value="1"/>
</dbReference>
<evidence type="ECO:0000313" key="12">
    <source>
        <dbReference type="Proteomes" id="UP001152885"/>
    </source>
</evidence>
<protein>
    <recommendedName>
        <fullName evidence="4 7">DNA replication complex GINS protein PSF1</fullName>
    </recommendedName>
</protein>
<accession>A0A9W4TZP2</accession>
<evidence type="ECO:0000256" key="6">
    <source>
        <dbReference type="ARBA" id="ARBA00023242"/>
    </source>
</evidence>
<dbReference type="EMBL" id="CANTUO010000006">
    <property type="protein sequence ID" value="CAI5760149.1"/>
    <property type="molecule type" value="Genomic_DNA"/>
</dbReference>
<sequence length="193" mass="22544">MYGDTANKLILDAKRTSNLSNISLYQADLIKEIVKEINDLNKDVEFLQEQEELNQDEDNKVNQCQLFVTHLSMRRNKRCLIAYEKLRSDKIAEFIWSNQDNLNQDNLSYHEQEFVKDYNQSITAYKSHFSDLDLSGDLEPPTNIFIDVRVLKEGGEVTTEYGSFNLIKNSQFFVRKSDVERLIQQGYLEQLSS</sequence>
<feature type="domain" description="GINS subunit" evidence="9">
    <location>
        <begin position="43"/>
        <end position="127"/>
    </location>
</feature>
<organism evidence="11 12">
    <name type="scientific">Candida verbasci</name>
    <dbReference type="NCBI Taxonomy" id="1227364"/>
    <lineage>
        <taxon>Eukaryota</taxon>
        <taxon>Fungi</taxon>
        <taxon>Dikarya</taxon>
        <taxon>Ascomycota</taxon>
        <taxon>Saccharomycotina</taxon>
        <taxon>Pichiomycetes</taxon>
        <taxon>Debaryomycetaceae</taxon>
        <taxon>Candida/Lodderomyces clade</taxon>
        <taxon>Candida</taxon>
    </lineage>
</organism>
<dbReference type="InterPro" id="IPR036224">
    <property type="entry name" value="GINS_bundle-like_dom_sf"/>
</dbReference>
<dbReference type="GO" id="GO:1902983">
    <property type="term" value="P:DNA strand elongation involved in mitotic DNA replication"/>
    <property type="evidence" value="ECO:0007669"/>
    <property type="project" value="TreeGrafter"/>
</dbReference>
<dbReference type="SUPFAM" id="SSF158573">
    <property type="entry name" value="GINS helical bundle-like"/>
    <property type="match status" value="1"/>
</dbReference>
<evidence type="ECO:0000259" key="9">
    <source>
        <dbReference type="Pfam" id="PF05916"/>
    </source>
</evidence>
<dbReference type="InterPro" id="IPR005339">
    <property type="entry name" value="GINS_Psf1"/>
</dbReference>
<gene>
    <name evidence="11" type="ORF">CANVERA_P4659</name>
</gene>
<dbReference type="Proteomes" id="UP001152885">
    <property type="component" value="Unassembled WGS sequence"/>
</dbReference>
<evidence type="ECO:0000256" key="1">
    <source>
        <dbReference type="ARBA" id="ARBA00004123"/>
    </source>
</evidence>
<dbReference type="AlphaFoldDB" id="A0A9W4TZP2"/>
<feature type="coiled-coil region" evidence="8">
    <location>
        <begin position="30"/>
        <end position="57"/>
    </location>
</feature>
<evidence type="ECO:0000256" key="3">
    <source>
        <dbReference type="ARBA" id="ARBA00011352"/>
    </source>
</evidence>
<dbReference type="PANTHER" id="PTHR12914">
    <property type="entry name" value="PARTNER OF SLD5"/>
    <property type="match status" value="1"/>
</dbReference>
<comment type="similarity">
    <text evidence="2 7">Belongs to the GINS1/PSF1 family.</text>
</comment>
<dbReference type="OrthoDB" id="10252587at2759"/>
<comment type="subcellular location">
    <subcellularLocation>
        <location evidence="1 7">Nucleus</location>
    </subcellularLocation>
</comment>
<evidence type="ECO:0000256" key="5">
    <source>
        <dbReference type="ARBA" id="ARBA00022705"/>
    </source>
</evidence>
<name>A0A9W4TZP2_9ASCO</name>
<keyword evidence="8" id="KW-0175">Coiled coil</keyword>
<comment type="subunit">
    <text evidence="3">Component of the GINS complex which is a heterotetramer of SLD5, PSF1, PSF2 and PSF3.</text>
</comment>
<evidence type="ECO:0000256" key="7">
    <source>
        <dbReference type="RuleBase" id="RU368085"/>
    </source>
</evidence>
<dbReference type="Pfam" id="PF24997">
    <property type="entry name" value="PSF1_C"/>
    <property type="match status" value="1"/>
</dbReference>
<evidence type="ECO:0000313" key="11">
    <source>
        <dbReference type="EMBL" id="CAI5760149.1"/>
    </source>
</evidence>
<comment type="caution">
    <text evidence="11">The sequence shown here is derived from an EMBL/GenBank/DDBJ whole genome shotgun (WGS) entry which is preliminary data.</text>
</comment>
<reference evidence="11" key="1">
    <citation type="submission" date="2022-12" db="EMBL/GenBank/DDBJ databases">
        <authorList>
            <person name="Brejova B."/>
        </authorList>
    </citation>
    <scope>NUCLEOTIDE SEQUENCE</scope>
</reference>
<evidence type="ECO:0000256" key="8">
    <source>
        <dbReference type="SAM" id="Coils"/>
    </source>
</evidence>
<evidence type="ECO:0000259" key="10">
    <source>
        <dbReference type="Pfam" id="PF24997"/>
    </source>
</evidence>
<keyword evidence="12" id="KW-1185">Reference proteome</keyword>